<evidence type="ECO:0000313" key="24">
    <source>
        <dbReference type="Proteomes" id="UP000000420"/>
    </source>
</evidence>
<evidence type="ECO:0000256" key="16">
    <source>
        <dbReference type="ARBA" id="ARBA00023204"/>
    </source>
</evidence>
<dbReference type="InterPro" id="IPR012309">
    <property type="entry name" value="DNA_ligase_ATP-dep_C"/>
</dbReference>
<evidence type="ECO:0000256" key="6">
    <source>
        <dbReference type="ARBA" id="ARBA00022722"/>
    </source>
</evidence>
<evidence type="ECO:0000256" key="20">
    <source>
        <dbReference type="ARBA" id="ARBA00034003"/>
    </source>
</evidence>
<dbReference type="Pfam" id="PF04679">
    <property type="entry name" value="DNA_ligase_A_C"/>
    <property type="match status" value="1"/>
</dbReference>
<gene>
    <name evidence="23" type="ordered locus">XC_0109</name>
</gene>
<evidence type="ECO:0000256" key="19">
    <source>
        <dbReference type="ARBA" id="ARBA00029943"/>
    </source>
</evidence>
<feature type="region of interest" description="Disordered" evidence="21">
    <location>
        <begin position="1"/>
        <end position="26"/>
    </location>
</feature>
<dbReference type="Gene3D" id="2.40.50.140">
    <property type="entry name" value="Nucleic acid-binding proteins"/>
    <property type="match status" value="1"/>
</dbReference>
<keyword evidence="5" id="KW-0548">Nucleotidyltransferase</keyword>
<dbReference type="GO" id="GO:0006310">
    <property type="term" value="P:DNA recombination"/>
    <property type="evidence" value="ECO:0007669"/>
    <property type="project" value="UniProtKB-KW"/>
</dbReference>
<comment type="cofactor">
    <cofactor evidence="1">
        <name>Mn(2+)</name>
        <dbReference type="ChEBI" id="CHEBI:29035"/>
    </cofactor>
</comment>
<dbReference type="InterPro" id="IPR014145">
    <property type="entry name" value="LigD_pol_dom"/>
</dbReference>
<evidence type="ECO:0000256" key="5">
    <source>
        <dbReference type="ARBA" id="ARBA00022695"/>
    </source>
</evidence>
<evidence type="ECO:0000256" key="21">
    <source>
        <dbReference type="SAM" id="MobiDB-lite"/>
    </source>
</evidence>
<feature type="compositionally biased region" description="Low complexity" evidence="21">
    <location>
        <begin position="616"/>
        <end position="641"/>
    </location>
</feature>
<dbReference type="GO" id="GO:0003677">
    <property type="term" value="F:DNA binding"/>
    <property type="evidence" value="ECO:0007669"/>
    <property type="project" value="UniProtKB-KW"/>
</dbReference>
<evidence type="ECO:0000256" key="8">
    <source>
        <dbReference type="ARBA" id="ARBA00022741"/>
    </source>
</evidence>
<dbReference type="Gene3D" id="3.30.1490.70">
    <property type="match status" value="1"/>
</dbReference>
<evidence type="ECO:0000256" key="7">
    <source>
        <dbReference type="ARBA" id="ARBA00022723"/>
    </source>
</evidence>
<dbReference type="GO" id="GO:0003887">
    <property type="term" value="F:DNA-directed DNA polymerase activity"/>
    <property type="evidence" value="ECO:0007669"/>
    <property type="project" value="UniProtKB-KW"/>
</dbReference>
<evidence type="ECO:0000259" key="22">
    <source>
        <dbReference type="PROSITE" id="PS50160"/>
    </source>
</evidence>
<dbReference type="KEGG" id="xcb:XC_0109"/>
<dbReference type="InterPro" id="IPR033651">
    <property type="entry name" value="PaeLigD_Pol-like"/>
</dbReference>
<dbReference type="NCBIfam" id="TIGR02777">
    <property type="entry name" value="LigD_PE_dom"/>
    <property type="match status" value="1"/>
</dbReference>
<evidence type="ECO:0000256" key="2">
    <source>
        <dbReference type="ARBA" id="ARBA00012727"/>
    </source>
</evidence>
<evidence type="ECO:0000256" key="18">
    <source>
        <dbReference type="ARBA" id="ARBA00023268"/>
    </source>
</evidence>
<feature type="domain" description="ATP-dependent DNA ligase family profile" evidence="22">
    <location>
        <begin position="345"/>
        <end position="454"/>
    </location>
</feature>
<dbReference type="Gene3D" id="3.90.920.10">
    <property type="entry name" value="DNA primase, PRIM domain"/>
    <property type="match status" value="1"/>
</dbReference>
<keyword evidence="13" id="KW-0239">DNA-directed DNA polymerase</keyword>
<evidence type="ECO:0000256" key="13">
    <source>
        <dbReference type="ARBA" id="ARBA00022932"/>
    </source>
</evidence>
<comment type="catalytic activity">
    <reaction evidence="20">
        <text>ATP + (deoxyribonucleotide)n-3'-hydroxyl + 5'-phospho-(deoxyribonucleotide)m = (deoxyribonucleotide)n+m + AMP + diphosphate.</text>
        <dbReference type="EC" id="6.5.1.1"/>
    </reaction>
</comment>
<keyword evidence="4" id="KW-0808">Transferase</keyword>
<keyword evidence="11" id="KW-0269">Exonuclease</keyword>
<evidence type="ECO:0000256" key="4">
    <source>
        <dbReference type="ARBA" id="ARBA00022679"/>
    </source>
</evidence>
<dbReference type="NCBIfam" id="TIGR02778">
    <property type="entry name" value="ligD_pol"/>
    <property type="match status" value="1"/>
</dbReference>
<evidence type="ECO:0000256" key="10">
    <source>
        <dbReference type="ARBA" id="ARBA00022801"/>
    </source>
</evidence>
<dbReference type="SUPFAM" id="SSF50249">
    <property type="entry name" value="Nucleic acid-binding proteins"/>
    <property type="match status" value="1"/>
</dbReference>
<dbReference type="Pfam" id="PF01068">
    <property type="entry name" value="DNA_ligase_A_M"/>
    <property type="match status" value="1"/>
</dbReference>
<dbReference type="Proteomes" id="UP000000420">
    <property type="component" value="Chromosome"/>
</dbReference>
<evidence type="ECO:0000256" key="17">
    <source>
        <dbReference type="ARBA" id="ARBA00023211"/>
    </source>
</evidence>
<evidence type="ECO:0000256" key="9">
    <source>
        <dbReference type="ARBA" id="ARBA00022763"/>
    </source>
</evidence>
<dbReference type="PANTHER" id="PTHR42705:SF2">
    <property type="entry name" value="BIFUNCTIONAL NON-HOMOLOGOUS END JOINING PROTEIN LIGD"/>
    <property type="match status" value="1"/>
</dbReference>
<dbReference type="HOGENOM" id="CLU_008325_0_2_6"/>
<keyword evidence="8" id="KW-0547">Nucleotide-binding</keyword>
<feature type="compositionally biased region" description="Low complexity" evidence="21">
    <location>
        <begin position="15"/>
        <end position="26"/>
    </location>
</feature>
<evidence type="ECO:0000256" key="11">
    <source>
        <dbReference type="ARBA" id="ARBA00022839"/>
    </source>
</evidence>
<keyword evidence="3 23" id="KW-0436">Ligase</keyword>
<keyword evidence="17" id="KW-0464">Manganese</keyword>
<dbReference type="InterPro" id="IPR012310">
    <property type="entry name" value="DNA_ligase_ATP-dep_cent"/>
</dbReference>
<keyword evidence="9" id="KW-0227">DNA damage</keyword>
<evidence type="ECO:0000256" key="3">
    <source>
        <dbReference type="ARBA" id="ARBA00022598"/>
    </source>
</evidence>
<keyword evidence="18" id="KW-0511">Multifunctional enzyme</keyword>
<dbReference type="GO" id="GO:0003910">
    <property type="term" value="F:DNA ligase (ATP) activity"/>
    <property type="evidence" value="ECO:0007669"/>
    <property type="project" value="UniProtKB-EC"/>
</dbReference>
<feature type="compositionally biased region" description="Low complexity" evidence="21">
    <location>
        <begin position="210"/>
        <end position="221"/>
    </location>
</feature>
<feature type="compositionally biased region" description="Low complexity" evidence="21">
    <location>
        <begin position="662"/>
        <end position="716"/>
    </location>
</feature>
<dbReference type="AlphaFoldDB" id="A0A0H2X2G3"/>
<proteinExistence type="predicted"/>
<keyword evidence="10" id="KW-0378">Hydrolase</keyword>
<accession>A0A0H2X2G3</accession>
<keyword evidence="14" id="KW-0238">DNA-binding</keyword>
<organism evidence="23 24">
    <name type="scientific">Xanthomonas campestris pv. campestris (strain 8004)</name>
    <dbReference type="NCBI Taxonomy" id="314565"/>
    <lineage>
        <taxon>Bacteria</taxon>
        <taxon>Pseudomonadati</taxon>
        <taxon>Pseudomonadota</taxon>
        <taxon>Gammaproteobacteria</taxon>
        <taxon>Lysobacterales</taxon>
        <taxon>Lysobacteraceae</taxon>
        <taxon>Xanthomonas</taxon>
    </lineage>
</organism>
<reference evidence="23 24" key="1">
    <citation type="journal article" date="2005" name="Genome Res.">
        <title>Comparative and functional genomic analyses of the pathogenicity of phytopathogen Xanthomonas campestris pv. campestris.</title>
        <authorList>
            <person name="Qian W."/>
            <person name="Jia Y."/>
            <person name="Ren S.X."/>
            <person name="He Y.Q."/>
            <person name="Feng J.X."/>
            <person name="Lu L.F."/>
            <person name="Sun Q."/>
            <person name="Ying G."/>
            <person name="Tang D.J."/>
            <person name="Tang H."/>
            <person name="Wu W."/>
            <person name="Hao P."/>
            <person name="Wang L."/>
            <person name="Jiang B.L."/>
            <person name="Zeng S."/>
            <person name="Gu W.Y."/>
            <person name="Lu G."/>
            <person name="Rong L."/>
            <person name="Tian Y."/>
            <person name="Yao Z."/>
            <person name="Fu G."/>
            <person name="Chen B."/>
            <person name="Fang R."/>
            <person name="Qiang B."/>
            <person name="Chen Z."/>
            <person name="Zhao G.P."/>
            <person name="Tang J.L."/>
            <person name="He C."/>
        </authorList>
    </citation>
    <scope>NUCLEOTIDE SEQUENCE [LARGE SCALE GENOMIC DNA]</scope>
    <source>
        <strain evidence="23 24">8004</strain>
    </source>
</reference>
<dbReference type="SUPFAM" id="SSF56091">
    <property type="entry name" value="DNA ligase/mRNA capping enzyme, catalytic domain"/>
    <property type="match status" value="1"/>
</dbReference>
<dbReference type="InterPro" id="IPR012340">
    <property type="entry name" value="NA-bd_OB-fold"/>
</dbReference>
<feature type="region of interest" description="Disordered" evidence="21">
    <location>
        <begin position="179"/>
        <end position="223"/>
    </location>
</feature>
<dbReference type="EC" id="6.5.1.1" evidence="2"/>
<dbReference type="RefSeq" id="WP_011035363.1">
    <property type="nucleotide sequence ID" value="NC_007086.1"/>
</dbReference>
<dbReference type="CDD" id="cd07971">
    <property type="entry name" value="OBF_DNA_ligase_LigD"/>
    <property type="match status" value="1"/>
</dbReference>
<dbReference type="CDD" id="cd04862">
    <property type="entry name" value="PaeLigD_Pol_like"/>
    <property type="match status" value="1"/>
</dbReference>
<evidence type="ECO:0000313" key="23">
    <source>
        <dbReference type="EMBL" id="AAY47200.1"/>
    </source>
</evidence>
<dbReference type="PANTHER" id="PTHR42705">
    <property type="entry name" value="BIFUNCTIONAL NON-HOMOLOGOUS END JOINING PROTEIN LIGD"/>
    <property type="match status" value="1"/>
</dbReference>
<name>A0A0H2X2G3_XANC8</name>
<dbReference type="Pfam" id="PF21686">
    <property type="entry name" value="LigD_Prim-Pol"/>
    <property type="match status" value="1"/>
</dbReference>
<dbReference type="Gene3D" id="3.30.470.30">
    <property type="entry name" value="DNA ligase/mRNA capping enzyme"/>
    <property type="match status" value="1"/>
</dbReference>
<keyword evidence="12" id="KW-0067">ATP-binding</keyword>
<evidence type="ECO:0000256" key="1">
    <source>
        <dbReference type="ARBA" id="ARBA00001936"/>
    </source>
</evidence>
<dbReference type="GO" id="GO:0005524">
    <property type="term" value="F:ATP binding"/>
    <property type="evidence" value="ECO:0007669"/>
    <property type="project" value="UniProtKB-KW"/>
</dbReference>
<feature type="compositionally biased region" description="Low complexity" evidence="21">
    <location>
        <begin position="179"/>
        <end position="189"/>
    </location>
</feature>
<dbReference type="GO" id="GO:0004527">
    <property type="term" value="F:exonuclease activity"/>
    <property type="evidence" value="ECO:0007669"/>
    <property type="project" value="UniProtKB-KW"/>
</dbReference>
<dbReference type="NCBIfam" id="TIGR02779">
    <property type="entry name" value="NHEJ_ligase_lig"/>
    <property type="match status" value="1"/>
</dbReference>
<keyword evidence="15" id="KW-0233">DNA recombination</keyword>
<dbReference type="InterPro" id="IPR014144">
    <property type="entry name" value="LigD_PE_domain"/>
</dbReference>
<evidence type="ECO:0000256" key="12">
    <source>
        <dbReference type="ARBA" id="ARBA00022840"/>
    </source>
</evidence>
<dbReference type="CDD" id="cd07906">
    <property type="entry name" value="Adenylation_DNA_ligase_LigD_LigC"/>
    <property type="match status" value="1"/>
</dbReference>
<dbReference type="GO" id="GO:0046872">
    <property type="term" value="F:metal ion binding"/>
    <property type="evidence" value="ECO:0007669"/>
    <property type="project" value="UniProtKB-KW"/>
</dbReference>
<dbReference type="GO" id="GO:0006281">
    <property type="term" value="P:DNA repair"/>
    <property type="evidence" value="ECO:0007669"/>
    <property type="project" value="UniProtKB-KW"/>
</dbReference>
<keyword evidence="16" id="KW-0234">DNA repair</keyword>
<feature type="compositionally biased region" description="Low complexity" evidence="21">
    <location>
        <begin position="561"/>
        <end position="601"/>
    </location>
</feature>
<evidence type="ECO:0000256" key="15">
    <source>
        <dbReference type="ARBA" id="ARBA00023172"/>
    </source>
</evidence>
<feature type="compositionally biased region" description="Basic residues" evidence="21">
    <location>
        <begin position="190"/>
        <end position="199"/>
    </location>
</feature>
<dbReference type="EMBL" id="CP000050">
    <property type="protein sequence ID" value="AAY47200.1"/>
    <property type="molecule type" value="Genomic_DNA"/>
</dbReference>
<evidence type="ECO:0000256" key="14">
    <source>
        <dbReference type="ARBA" id="ARBA00023125"/>
    </source>
</evidence>
<feature type="region of interest" description="Disordered" evidence="21">
    <location>
        <begin position="541"/>
        <end position="718"/>
    </location>
</feature>
<protein>
    <recommendedName>
        <fullName evidence="2">DNA ligase (ATP)</fullName>
        <ecNumber evidence="2">6.5.1.1</ecNumber>
    </recommendedName>
    <alternativeName>
        <fullName evidence="19">NHEJ DNA polymerase</fullName>
    </alternativeName>
</protein>
<dbReference type="Pfam" id="PF13298">
    <property type="entry name" value="LigD_N"/>
    <property type="match status" value="1"/>
</dbReference>
<sequence length="1001" mass="106636">MSLRDYTRKRRFDQTPEPAEDAAATAHRQPIFVVQLHHASSRHYDFRLEADGVLKSWAVPKGPSLRAGEKRLAVQVEDHPLAYAGFEGDIPQGQYGAGHVQVFDHGTWHCDGDALAALDAGKLDFDLQGDKLRGGFALVRTRLRGRQPQWLLIKRDDAHAADLDADALVADSDATAQAIETPSAAAAPARRAKASRRRRTPAEALVTEKSASASRPRASAATQAHWRTRALALPGARDAACPTGLRAQLTLLRAEAPDGAQWPHEIKWDGYRLLTDLVDGRAQLRSRNDQAWTDSFPEVATAVQALPVRDARLDGELVVLDAQGRSDFSALQRAIDGTARQPLRYLVFDLLGVAGVDLRATPLLERKQLLRALLGETPGTLAYSAHVIGRGPEVFAASADKGWEGIVSKRADAPYRGGRSADWVKTKHEDSDEFVVVGYTDPKGARSGFGALLLAQLDGTQLRYVGRVGTGFDSALLGEITAQLQALHSPQPTLELPAHIPSRPRDVHWVRPVLIAEVAFRGWAKQGLLRQAAFKRLREDKPMSDLGGDRATPGKSRGARTRTAAAAAGKASRAAATRTAAVSAGGSAAKPGKAGKSSTAADVSTPSRVAKQRVTPAASSAAKPGKPGKSSAAATGTASPRAAKRGAVSTASASSTPKSGKRSVSSGSAASGKPAAPSKAASSKTARTPATSSARKTSTATAASSIRKARASASNAPDGVAITHPERVVFPAAGISKGDVAAYYRAVAPLVLPEIARRPLSLLRCPDGAAGACFFQKHEGRHLGAHIKAIPLKQKSGTEDYLYIEDVAGLLELVQMNTLELHPWGARVDDPEHPDRLVFDLDPGEGVAWTQVVAAAREIRSKLRAAGLESAVRLSGGKGLHVVVPIVPQASWDQARDFCEAFAQALATQAPERYVATMSKAKRHGVIFVDWLRNGRGNTSVCSWSLRAREHATVAVPLRWEELGKLSGPDAFPLDKAVQRAKRQRNDPWADVLALKQVLPG</sequence>
<dbReference type="InterPro" id="IPR052171">
    <property type="entry name" value="NHEJ_LigD"/>
</dbReference>
<keyword evidence="7" id="KW-0479">Metal-binding</keyword>
<dbReference type="InterPro" id="IPR014146">
    <property type="entry name" value="LigD_ligase_dom"/>
</dbReference>
<dbReference type="PROSITE" id="PS50160">
    <property type="entry name" value="DNA_LIGASE_A3"/>
    <property type="match status" value="1"/>
</dbReference>
<keyword evidence="6" id="KW-0540">Nuclease</keyword>